<organism evidence="1 2">
    <name type="scientific">Teratosphaeria destructans</name>
    <dbReference type="NCBI Taxonomy" id="418781"/>
    <lineage>
        <taxon>Eukaryota</taxon>
        <taxon>Fungi</taxon>
        <taxon>Dikarya</taxon>
        <taxon>Ascomycota</taxon>
        <taxon>Pezizomycotina</taxon>
        <taxon>Dothideomycetes</taxon>
        <taxon>Dothideomycetidae</taxon>
        <taxon>Mycosphaerellales</taxon>
        <taxon>Teratosphaeriaceae</taxon>
        <taxon>Teratosphaeria</taxon>
    </lineage>
</organism>
<reference evidence="1 2" key="2">
    <citation type="journal article" date="2021" name="Curr. Genet.">
        <title>Genetic response to nitrogen starvation in the aggressive Eucalyptus foliar pathogen Teratosphaeria destructans.</title>
        <authorList>
            <person name="Havenga M."/>
            <person name="Wingfield B.D."/>
            <person name="Wingfield M.J."/>
            <person name="Dreyer L.L."/>
            <person name="Roets F."/>
            <person name="Aylward J."/>
        </authorList>
    </citation>
    <scope>NUCLEOTIDE SEQUENCE [LARGE SCALE GENOMIC DNA]</scope>
    <source>
        <strain evidence="1">CMW44962</strain>
    </source>
</reference>
<dbReference type="EMBL" id="RIBY02000080">
    <property type="protein sequence ID" value="KAH9845383.1"/>
    <property type="molecule type" value="Genomic_DNA"/>
</dbReference>
<evidence type="ECO:0000313" key="1">
    <source>
        <dbReference type="EMBL" id="KAH9845383.1"/>
    </source>
</evidence>
<comment type="caution">
    <text evidence="1">The sequence shown here is derived from an EMBL/GenBank/DDBJ whole genome shotgun (WGS) entry which is preliminary data.</text>
</comment>
<keyword evidence="2" id="KW-1185">Reference proteome</keyword>
<protein>
    <submittedName>
        <fullName evidence="1">Uncharacterized protein</fullName>
    </submittedName>
</protein>
<accession>A0A9W7T1B4</accession>
<sequence length="70" mass="7926">MLIEEMDAEVVNIEAGPTVVPHWLWTTTVTTILATLVRVLDERVGEMYLMRFVLKRGNKLLAAKRGARTT</sequence>
<evidence type="ECO:0000313" key="2">
    <source>
        <dbReference type="Proteomes" id="UP001138500"/>
    </source>
</evidence>
<reference evidence="1 2" key="1">
    <citation type="journal article" date="2018" name="IMA Fungus">
        <title>IMA Genome-F 10: Nine draft genome sequences of Claviceps purpurea s.lat., including C. arundinis, C. humidiphila, and C. cf. spartinae, pseudomolecules for the pitch canker pathogen Fusarium circinatum, draft genome of Davidsoniella eucalypti, Grosmannia galeiformis, Quambalaria eucalypti, and Teratosphaeria destructans.</title>
        <authorList>
            <person name="Wingfield B.D."/>
            <person name="Liu M."/>
            <person name="Nguyen H.D."/>
            <person name="Lane F.A."/>
            <person name="Morgan S.W."/>
            <person name="De Vos L."/>
            <person name="Wilken P.M."/>
            <person name="Duong T.A."/>
            <person name="Aylward J."/>
            <person name="Coetzee M.P."/>
            <person name="Dadej K."/>
            <person name="De Beer Z.W."/>
            <person name="Findlay W."/>
            <person name="Havenga M."/>
            <person name="Kolarik M."/>
            <person name="Menzies J.G."/>
            <person name="Naidoo K."/>
            <person name="Pochopski O."/>
            <person name="Shoukouhi P."/>
            <person name="Santana Q.C."/>
            <person name="Seifert K.A."/>
            <person name="Soal N."/>
            <person name="Steenkamp E.T."/>
            <person name="Tatham C.T."/>
            <person name="van der Nest M.A."/>
            <person name="Wingfield M.J."/>
        </authorList>
    </citation>
    <scope>NUCLEOTIDE SEQUENCE [LARGE SCALE GENOMIC DNA]</scope>
    <source>
        <strain evidence="1">CMW44962</strain>
    </source>
</reference>
<name>A0A9W7T1B4_9PEZI</name>
<dbReference type="AlphaFoldDB" id="A0A9W7T1B4"/>
<dbReference type="Proteomes" id="UP001138500">
    <property type="component" value="Unassembled WGS sequence"/>
</dbReference>
<gene>
    <name evidence="1" type="ORF">Tdes44962_MAKER06668</name>
</gene>
<proteinExistence type="predicted"/>